<dbReference type="AlphaFoldDB" id="A0A2N9W318"/>
<gene>
    <name evidence="3" type="ORF">B5P45_03805</name>
</gene>
<evidence type="ECO:0000259" key="2">
    <source>
        <dbReference type="Pfam" id="PF13737"/>
    </source>
</evidence>
<feature type="compositionally biased region" description="Polar residues" evidence="1">
    <location>
        <begin position="14"/>
        <end position="29"/>
    </location>
</feature>
<feature type="domain" description="Transposase DDE" evidence="2">
    <location>
        <begin position="2"/>
        <end position="56"/>
    </location>
</feature>
<dbReference type="Proteomes" id="UP000232163">
    <property type="component" value="Unassembled WGS sequence"/>
</dbReference>
<accession>A0A2N9W318</accession>
<reference evidence="3 4" key="1">
    <citation type="journal article" date="2017" name="Int J Environ Stud">
        <title>Does the Miocene-Pliocene relict legume Oxytropis triphylla form nitrogen-fixing nodules with a combination of bacterial strains?</title>
        <authorList>
            <person name="Safronova V."/>
            <person name="Belimov A."/>
            <person name="Sazanova A."/>
            <person name="Kuznetsova I."/>
            <person name="Popova J."/>
            <person name="Andronov E."/>
            <person name="Verkhozina A."/>
            <person name="Tikhonovich I."/>
        </authorList>
    </citation>
    <scope>NUCLEOTIDE SEQUENCE [LARGE SCALE GENOMIC DNA]</scope>
    <source>
        <strain evidence="3 4">Tri-38</strain>
    </source>
</reference>
<protein>
    <recommendedName>
        <fullName evidence="2">Transposase DDE domain-containing protein</fullName>
    </recommendedName>
</protein>
<sequence>MGVKLPIPDHTTLSRRSGQLQPRKNTPDANGQLEKKAGADKPLHVVIDSTGLKIYGAGQWLEDKHGAKSRREWRKLHLALTRIAGRSSQKF</sequence>
<comment type="caution">
    <text evidence="3">The sequence shown here is derived from an EMBL/GenBank/DDBJ whole genome shotgun (WGS) entry which is preliminary data.</text>
</comment>
<dbReference type="EMBL" id="MZMT01000007">
    <property type="protein sequence ID" value="PIO46136.1"/>
    <property type="molecule type" value="Genomic_DNA"/>
</dbReference>
<proteinExistence type="predicted"/>
<evidence type="ECO:0000256" key="1">
    <source>
        <dbReference type="SAM" id="MobiDB-lite"/>
    </source>
</evidence>
<organism evidence="3 4">
    <name type="scientific">Phyllobacterium zundukense</name>
    <dbReference type="NCBI Taxonomy" id="1867719"/>
    <lineage>
        <taxon>Bacteria</taxon>
        <taxon>Pseudomonadati</taxon>
        <taxon>Pseudomonadota</taxon>
        <taxon>Alphaproteobacteria</taxon>
        <taxon>Hyphomicrobiales</taxon>
        <taxon>Phyllobacteriaceae</taxon>
        <taxon>Phyllobacterium</taxon>
    </lineage>
</organism>
<feature type="region of interest" description="Disordered" evidence="1">
    <location>
        <begin position="1"/>
        <end position="41"/>
    </location>
</feature>
<evidence type="ECO:0000313" key="4">
    <source>
        <dbReference type="Proteomes" id="UP000232163"/>
    </source>
</evidence>
<dbReference type="InterPro" id="IPR025668">
    <property type="entry name" value="Tnp_DDE_dom"/>
</dbReference>
<evidence type="ECO:0000313" key="3">
    <source>
        <dbReference type="EMBL" id="PIO46136.1"/>
    </source>
</evidence>
<keyword evidence="4" id="KW-1185">Reference proteome</keyword>
<dbReference type="Pfam" id="PF13737">
    <property type="entry name" value="DDE_Tnp_1_5"/>
    <property type="match status" value="1"/>
</dbReference>
<name>A0A2N9W318_9HYPH</name>